<evidence type="ECO:0000256" key="1">
    <source>
        <dbReference type="SAM" id="MobiDB-lite"/>
    </source>
</evidence>
<keyword evidence="2" id="KW-0472">Membrane</keyword>
<evidence type="ECO:0008006" key="5">
    <source>
        <dbReference type="Google" id="ProtNLM"/>
    </source>
</evidence>
<organism evidence="3 4">
    <name type="scientific">Actinopolyspora biskrensis</name>
    <dbReference type="NCBI Taxonomy" id="1470178"/>
    <lineage>
        <taxon>Bacteria</taxon>
        <taxon>Bacillati</taxon>
        <taxon>Actinomycetota</taxon>
        <taxon>Actinomycetes</taxon>
        <taxon>Actinopolysporales</taxon>
        <taxon>Actinopolysporaceae</taxon>
        <taxon>Actinopolyspora</taxon>
    </lineage>
</organism>
<keyword evidence="4" id="KW-1185">Reference proteome</keyword>
<evidence type="ECO:0000256" key="2">
    <source>
        <dbReference type="SAM" id="Phobius"/>
    </source>
</evidence>
<evidence type="ECO:0000313" key="4">
    <source>
        <dbReference type="Proteomes" id="UP000548304"/>
    </source>
</evidence>
<dbReference type="AlphaFoldDB" id="A0A852YW28"/>
<keyword evidence="2" id="KW-0812">Transmembrane</keyword>
<dbReference type="EMBL" id="JACBYW010000001">
    <property type="protein sequence ID" value="NYH77085.1"/>
    <property type="molecule type" value="Genomic_DNA"/>
</dbReference>
<proteinExistence type="predicted"/>
<feature type="region of interest" description="Disordered" evidence="1">
    <location>
        <begin position="1"/>
        <end position="108"/>
    </location>
</feature>
<feature type="compositionally biased region" description="Low complexity" evidence="1">
    <location>
        <begin position="14"/>
        <end position="89"/>
    </location>
</feature>
<dbReference type="Proteomes" id="UP000548304">
    <property type="component" value="Unassembled WGS sequence"/>
</dbReference>
<protein>
    <recommendedName>
        <fullName evidence="5">DUF4878 domain-containing protein</fullName>
    </recommendedName>
</protein>
<evidence type="ECO:0000313" key="3">
    <source>
        <dbReference type="EMBL" id="NYH77085.1"/>
    </source>
</evidence>
<sequence>MNYPQQPGHNDPWGQQPAQPNPYGQPGGQYPQSGQQPAWGQQPGGPQQPWDQQQAWGQQQQQAWAQQQQQPWGQQPGQPWPQQAYPGQQHPYGQPGAPPPTGNKSKLPWILGGTGGGILVIGAITALIVGLSSGPGDPEETARKYVDSFNEKNASRIANLSCSKSGKNPLEQGMSQYGASGIDTSELLDKMQFDVSLENVTRESDERAVAEISGEATMELTALGETRSQSIPMDLSVNMTVEDGSWKMCGMQESGPTGSTG</sequence>
<name>A0A852YW28_9ACTN</name>
<feature type="transmembrane region" description="Helical" evidence="2">
    <location>
        <begin position="109"/>
        <end position="131"/>
    </location>
</feature>
<accession>A0A852YW28</accession>
<dbReference type="RefSeq" id="WP_179533691.1">
    <property type="nucleotide sequence ID" value="NZ_JACBYW010000001.1"/>
</dbReference>
<keyword evidence="2" id="KW-1133">Transmembrane helix</keyword>
<comment type="caution">
    <text evidence="3">The sequence shown here is derived from an EMBL/GenBank/DDBJ whole genome shotgun (WGS) entry which is preliminary data.</text>
</comment>
<reference evidence="3 4" key="1">
    <citation type="submission" date="2020-07" db="EMBL/GenBank/DDBJ databases">
        <title>Genomic Encyclopedia of Type Strains, Phase III (KMG-III): the genomes of soil and plant-associated and newly described type strains.</title>
        <authorList>
            <person name="Whitman W."/>
        </authorList>
    </citation>
    <scope>NUCLEOTIDE SEQUENCE [LARGE SCALE GENOMIC DNA]</scope>
    <source>
        <strain evidence="3 4">CECT 8576</strain>
    </source>
</reference>
<gene>
    <name evidence="3" type="ORF">FHR84_000399</name>
</gene>